<dbReference type="InterPro" id="IPR029045">
    <property type="entry name" value="ClpP/crotonase-like_dom_sf"/>
</dbReference>
<dbReference type="EMBL" id="KZ303509">
    <property type="protein sequence ID" value="PIA15263.1"/>
    <property type="molecule type" value="Genomic_DNA"/>
</dbReference>
<dbReference type="GO" id="GO:0005739">
    <property type="term" value="C:mitochondrion"/>
    <property type="evidence" value="ECO:0007669"/>
    <property type="project" value="TreeGrafter"/>
</dbReference>
<dbReference type="PROSITE" id="PS00166">
    <property type="entry name" value="ENOYL_COA_HYDRATASE"/>
    <property type="match status" value="1"/>
</dbReference>
<reference evidence="4 5" key="1">
    <citation type="journal article" date="2015" name="Genome Biol. Evol.">
        <title>Phylogenomic analyses indicate that early fungi evolved digesting cell walls of algal ancestors of land plants.</title>
        <authorList>
            <person name="Chang Y."/>
            <person name="Wang S."/>
            <person name="Sekimoto S."/>
            <person name="Aerts A.L."/>
            <person name="Choi C."/>
            <person name="Clum A."/>
            <person name="LaButti K.M."/>
            <person name="Lindquist E.A."/>
            <person name="Yee Ngan C."/>
            <person name="Ohm R.A."/>
            <person name="Salamov A.A."/>
            <person name="Grigoriev I.V."/>
            <person name="Spatafora J.W."/>
            <person name="Berbee M.L."/>
        </authorList>
    </citation>
    <scope>NUCLEOTIDE SEQUENCE [LARGE SCALE GENOMIC DNA]</scope>
    <source>
        <strain evidence="4 5">NRRL 1564</strain>
    </source>
</reference>
<comment type="similarity">
    <text evidence="1 3">Belongs to the enoyl-CoA hydratase/isomerase family.</text>
</comment>
<sequence length="297" mass="32211">MFRYFSCVSSRGFYARTNSILGARWLGTTSEVELIRHSGEDKGIVTVSFNRPKAKNALSRSVVDNFSKALTEIRQDNEARVVIIRSTVTGVFCAGADLKERATMEQNEVGEFLHKLKATFCELERLPQPTIAAIDGVALGGGFELSLCCDMRIGGPKTLVGLPETSLGIIPGAGGTQRLTRLIGESKTKALVFTAKRLGPQAALAMGILNDAAEALAIENADELGYERALEWARDILPNGPVAVRMAKKAIDFGASVDPSSGLDVEQLCYAQVIPTEDRMEGLRAFKEKRKPVYTGR</sequence>
<evidence type="ECO:0008006" key="6">
    <source>
        <dbReference type="Google" id="ProtNLM"/>
    </source>
</evidence>
<dbReference type="STRING" id="763665.A0A2G5B899"/>
<evidence type="ECO:0000313" key="5">
    <source>
        <dbReference type="Proteomes" id="UP000242474"/>
    </source>
</evidence>
<evidence type="ECO:0000256" key="3">
    <source>
        <dbReference type="RuleBase" id="RU003707"/>
    </source>
</evidence>
<keyword evidence="2" id="KW-0456">Lyase</keyword>
<dbReference type="GO" id="GO:0016836">
    <property type="term" value="F:hydro-lyase activity"/>
    <property type="evidence" value="ECO:0007669"/>
    <property type="project" value="UniProtKB-ARBA"/>
</dbReference>
<dbReference type="Gene3D" id="3.90.226.10">
    <property type="entry name" value="2-enoyl-CoA Hydratase, Chain A, domain 1"/>
    <property type="match status" value="1"/>
</dbReference>
<dbReference type="FunFam" id="3.90.226.10:FF:000009">
    <property type="entry name" value="Carnitinyl-CoA dehydratase"/>
    <property type="match status" value="1"/>
</dbReference>
<keyword evidence="5" id="KW-1185">Reference proteome</keyword>
<name>A0A2G5B899_COERN</name>
<accession>A0A2G5B899</accession>
<dbReference type="Proteomes" id="UP000242474">
    <property type="component" value="Unassembled WGS sequence"/>
</dbReference>
<dbReference type="GO" id="GO:0006635">
    <property type="term" value="P:fatty acid beta-oxidation"/>
    <property type="evidence" value="ECO:0007669"/>
    <property type="project" value="TreeGrafter"/>
</dbReference>
<proteinExistence type="inferred from homology"/>
<dbReference type="CDD" id="cd06558">
    <property type="entry name" value="crotonase-like"/>
    <property type="match status" value="1"/>
</dbReference>
<dbReference type="PANTHER" id="PTHR11941">
    <property type="entry name" value="ENOYL-COA HYDRATASE-RELATED"/>
    <property type="match status" value="1"/>
</dbReference>
<protein>
    <recommendedName>
        <fullName evidence="6">ClpP/crotonase</fullName>
    </recommendedName>
</protein>
<evidence type="ECO:0000256" key="2">
    <source>
        <dbReference type="ARBA" id="ARBA00023239"/>
    </source>
</evidence>
<dbReference type="SUPFAM" id="SSF52096">
    <property type="entry name" value="ClpP/crotonase"/>
    <property type="match status" value="1"/>
</dbReference>
<evidence type="ECO:0000313" key="4">
    <source>
        <dbReference type="EMBL" id="PIA15263.1"/>
    </source>
</evidence>
<organism evidence="4 5">
    <name type="scientific">Coemansia reversa (strain ATCC 12441 / NRRL 1564)</name>
    <dbReference type="NCBI Taxonomy" id="763665"/>
    <lineage>
        <taxon>Eukaryota</taxon>
        <taxon>Fungi</taxon>
        <taxon>Fungi incertae sedis</taxon>
        <taxon>Zoopagomycota</taxon>
        <taxon>Kickxellomycotina</taxon>
        <taxon>Kickxellomycetes</taxon>
        <taxon>Kickxellales</taxon>
        <taxon>Kickxellaceae</taxon>
        <taxon>Coemansia</taxon>
    </lineage>
</organism>
<dbReference type="InterPro" id="IPR001753">
    <property type="entry name" value="Enoyl-CoA_hydra/iso"/>
</dbReference>
<dbReference type="FunFam" id="1.10.12.10:FF:000001">
    <property type="entry name" value="Probable enoyl-CoA hydratase, mitochondrial"/>
    <property type="match status" value="1"/>
</dbReference>
<dbReference type="InterPro" id="IPR018376">
    <property type="entry name" value="Enoyl-CoA_hyd/isom_CS"/>
</dbReference>
<gene>
    <name evidence="4" type="ORF">COEREDRAFT_82226</name>
</gene>
<dbReference type="Pfam" id="PF00378">
    <property type="entry name" value="ECH_1"/>
    <property type="match status" value="1"/>
</dbReference>
<dbReference type="Gene3D" id="1.10.12.10">
    <property type="entry name" value="Lyase 2-enoyl-coa Hydratase, Chain A, domain 2"/>
    <property type="match status" value="1"/>
</dbReference>
<dbReference type="InterPro" id="IPR014748">
    <property type="entry name" value="Enoyl-CoA_hydra_C"/>
</dbReference>
<evidence type="ECO:0000256" key="1">
    <source>
        <dbReference type="ARBA" id="ARBA00005254"/>
    </source>
</evidence>
<dbReference type="AlphaFoldDB" id="A0A2G5B899"/>
<dbReference type="OrthoDB" id="410701at2759"/>
<dbReference type="PANTHER" id="PTHR11941:SF171">
    <property type="entry name" value="SD19268P"/>
    <property type="match status" value="1"/>
</dbReference>